<sequence length="242" mass="27194">MTRRNRTARPSSRRAVSALSSPDPLDDRALTDRGLDLPERASGRILLIACGALAREILDLKTRHGWDHMDVTCLPAILHNHPEQITPRVEQAVRRHRARYDRIFVVYADCGTGGQLKAACDRLAVEMIEGPHCYSFLEGNTRFAAHGDSDLTAFYLTDFLVRQFDAFVWKPLGLDRHPDLRETYFGHYEKLVYQAQTDDPGLTELARAHADRLGLAFERRLTGYGDLEATLSAWADPGSSSC</sequence>
<evidence type="ECO:0000259" key="2">
    <source>
        <dbReference type="Pfam" id="PF07796"/>
    </source>
</evidence>
<evidence type="ECO:0000313" key="3">
    <source>
        <dbReference type="EMBL" id="SEF41092.1"/>
    </source>
</evidence>
<accession>A0A1H5RRW1</accession>
<gene>
    <name evidence="3" type="ORF">SAMN05421751_101126</name>
</gene>
<dbReference type="RefSeq" id="WP_104006177.1">
    <property type="nucleotide sequence ID" value="NZ_FNVD01000001.1"/>
</dbReference>
<dbReference type="InterPro" id="IPR012437">
    <property type="entry name" value="DUF1638"/>
</dbReference>
<proteinExistence type="predicted"/>
<reference evidence="4" key="1">
    <citation type="submission" date="2016-10" db="EMBL/GenBank/DDBJ databases">
        <authorList>
            <person name="Varghese N."/>
            <person name="Submissions S."/>
        </authorList>
    </citation>
    <scope>NUCLEOTIDE SEQUENCE [LARGE SCALE GENOMIC DNA]</scope>
    <source>
        <strain evidence="4">DSM 23413</strain>
    </source>
</reference>
<dbReference type="Pfam" id="PF07796">
    <property type="entry name" value="DUF1638"/>
    <property type="match status" value="1"/>
</dbReference>
<keyword evidence="4" id="KW-1185">Reference proteome</keyword>
<dbReference type="Proteomes" id="UP000236742">
    <property type="component" value="Unassembled WGS sequence"/>
</dbReference>
<feature type="domain" description="DUF1638" evidence="2">
    <location>
        <begin position="73"/>
        <end position="230"/>
    </location>
</feature>
<evidence type="ECO:0000256" key="1">
    <source>
        <dbReference type="SAM" id="MobiDB-lite"/>
    </source>
</evidence>
<evidence type="ECO:0000313" key="4">
    <source>
        <dbReference type="Proteomes" id="UP000236742"/>
    </source>
</evidence>
<protein>
    <recommendedName>
        <fullName evidence="2">DUF1638 domain-containing protein</fullName>
    </recommendedName>
</protein>
<feature type="region of interest" description="Disordered" evidence="1">
    <location>
        <begin position="1"/>
        <end position="31"/>
    </location>
</feature>
<dbReference type="AlphaFoldDB" id="A0A1H5RRW1"/>
<dbReference type="OrthoDB" id="9814689at2"/>
<organism evidence="3 4">
    <name type="scientific">Jhaorihella thermophila</name>
    <dbReference type="NCBI Taxonomy" id="488547"/>
    <lineage>
        <taxon>Bacteria</taxon>
        <taxon>Pseudomonadati</taxon>
        <taxon>Pseudomonadota</taxon>
        <taxon>Alphaproteobacteria</taxon>
        <taxon>Rhodobacterales</taxon>
        <taxon>Paracoccaceae</taxon>
        <taxon>Jhaorihella</taxon>
    </lineage>
</organism>
<name>A0A1H5RRW1_9RHOB</name>
<dbReference type="EMBL" id="FNVD01000001">
    <property type="protein sequence ID" value="SEF41092.1"/>
    <property type="molecule type" value="Genomic_DNA"/>
</dbReference>